<keyword evidence="3" id="KW-1185">Reference proteome</keyword>
<proteinExistence type="predicted"/>
<name>A0ABP7VRI8_9BACI</name>
<evidence type="ECO:0000256" key="1">
    <source>
        <dbReference type="SAM" id="MobiDB-lite"/>
    </source>
</evidence>
<evidence type="ECO:0000313" key="2">
    <source>
        <dbReference type="EMBL" id="GAA4072812.1"/>
    </source>
</evidence>
<accession>A0ABP7VRI8</accession>
<gene>
    <name evidence="2" type="ORF">GCM10022410_17800</name>
</gene>
<dbReference type="RefSeq" id="WP_344912363.1">
    <property type="nucleotide sequence ID" value="NZ_BAABDL010000094.1"/>
</dbReference>
<reference evidence="3" key="1">
    <citation type="journal article" date="2019" name="Int. J. Syst. Evol. Microbiol.">
        <title>The Global Catalogue of Microorganisms (GCM) 10K type strain sequencing project: providing services to taxonomists for standard genome sequencing and annotation.</title>
        <authorList>
            <consortium name="The Broad Institute Genomics Platform"/>
            <consortium name="The Broad Institute Genome Sequencing Center for Infectious Disease"/>
            <person name="Wu L."/>
            <person name="Ma J."/>
        </authorList>
    </citation>
    <scope>NUCLEOTIDE SEQUENCE [LARGE SCALE GENOMIC DNA]</scope>
    <source>
        <strain evidence="3">JCM 17250</strain>
    </source>
</reference>
<comment type="caution">
    <text evidence="2">The sequence shown here is derived from an EMBL/GenBank/DDBJ whole genome shotgun (WGS) entry which is preliminary data.</text>
</comment>
<feature type="region of interest" description="Disordered" evidence="1">
    <location>
        <begin position="32"/>
        <end position="94"/>
    </location>
</feature>
<feature type="compositionally biased region" description="Basic and acidic residues" evidence="1">
    <location>
        <begin position="80"/>
        <end position="93"/>
    </location>
</feature>
<dbReference type="Proteomes" id="UP001501734">
    <property type="component" value="Unassembled WGS sequence"/>
</dbReference>
<evidence type="ECO:0000313" key="3">
    <source>
        <dbReference type="Proteomes" id="UP001501734"/>
    </source>
</evidence>
<feature type="compositionally biased region" description="Acidic residues" evidence="1">
    <location>
        <begin position="59"/>
        <end position="76"/>
    </location>
</feature>
<feature type="compositionally biased region" description="Acidic residues" evidence="1">
    <location>
        <begin position="36"/>
        <end position="51"/>
    </location>
</feature>
<sequence>MRVISIFSIAFLTLSIWSLFFAVSHLKSESQVELEITQEVDEDTKESEQEELEQHDAEKVEDEDDHDLVESSEVETAEQSTEKVESSRVEEKPTTLIAQASSRYNDILYDFEKDHPISVDDLLQALALNE</sequence>
<organism evidence="2 3">
    <name type="scientific">Amphibacillus indicireducens</name>
    <dbReference type="NCBI Taxonomy" id="1076330"/>
    <lineage>
        <taxon>Bacteria</taxon>
        <taxon>Bacillati</taxon>
        <taxon>Bacillota</taxon>
        <taxon>Bacilli</taxon>
        <taxon>Bacillales</taxon>
        <taxon>Bacillaceae</taxon>
        <taxon>Amphibacillus</taxon>
    </lineage>
</organism>
<dbReference type="EMBL" id="BAABDL010000094">
    <property type="protein sequence ID" value="GAA4072812.1"/>
    <property type="molecule type" value="Genomic_DNA"/>
</dbReference>
<protein>
    <submittedName>
        <fullName evidence="2">Uncharacterized protein</fullName>
    </submittedName>
</protein>